<reference evidence="1" key="1">
    <citation type="journal article" date="2020" name="mSystems">
        <title>Genome- and Community-Level Interaction Insights into Carbon Utilization and Element Cycling Functions of Hydrothermarchaeota in Hydrothermal Sediment.</title>
        <authorList>
            <person name="Zhou Z."/>
            <person name="Liu Y."/>
            <person name="Xu W."/>
            <person name="Pan J."/>
            <person name="Luo Z.H."/>
            <person name="Li M."/>
        </authorList>
    </citation>
    <scope>NUCLEOTIDE SEQUENCE</scope>
    <source>
        <strain evidence="1">SpSt-1183</strain>
    </source>
</reference>
<proteinExistence type="predicted"/>
<gene>
    <name evidence="1" type="ORF">ENN52_05215</name>
</gene>
<dbReference type="Proteomes" id="UP000885648">
    <property type="component" value="Unassembled WGS sequence"/>
</dbReference>
<protein>
    <submittedName>
        <fullName evidence="1">Dockerin type 1</fullName>
    </submittedName>
</protein>
<organism evidence="1">
    <name type="scientific">Methanofollis liminatans</name>
    <dbReference type="NCBI Taxonomy" id="2201"/>
    <lineage>
        <taxon>Archaea</taxon>
        <taxon>Methanobacteriati</taxon>
        <taxon>Methanobacteriota</taxon>
        <taxon>Stenosarchaea group</taxon>
        <taxon>Methanomicrobia</taxon>
        <taxon>Methanomicrobiales</taxon>
        <taxon>Methanomicrobiaceae</taxon>
        <taxon>Methanofollis</taxon>
    </lineage>
</organism>
<sequence length="123" mass="12191">AGMAQAPDTSSTQYSVMVTYSSAQAAGTMVHIESADGEDILTFSPAKAYQSVVVCSPDLKEGSTYGVYSGGSSTGTVADGLYTGGTYTAGTQVTGVTISGIVTYAGSSRAGQPGGRSPGGMPQ</sequence>
<dbReference type="EMBL" id="DSBY01000216">
    <property type="protein sequence ID" value="HDS63511.1"/>
    <property type="molecule type" value="Genomic_DNA"/>
</dbReference>
<comment type="caution">
    <text evidence="1">The sequence shown here is derived from an EMBL/GenBank/DDBJ whole genome shotgun (WGS) entry which is preliminary data.</text>
</comment>
<name>A0A831PLP7_9EURY</name>
<feature type="non-terminal residue" evidence="1">
    <location>
        <position position="1"/>
    </location>
</feature>
<accession>A0A831PLP7</accession>
<dbReference type="AlphaFoldDB" id="A0A831PLP7"/>
<evidence type="ECO:0000313" key="1">
    <source>
        <dbReference type="EMBL" id="HDS63511.1"/>
    </source>
</evidence>